<keyword evidence="4" id="KW-0732">Signal</keyword>
<evidence type="ECO:0000256" key="1">
    <source>
        <dbReference type="ARBA" id="ARBA00001561"/>
    </source>
</evidence>
<accession>A0ABU9B0E7</accession>
<evidence type="ECO:0000313" key="6">
    <source>
        <dbReference type="EMBL" id="MEK7953474.1"/>
    </source>
</evidence>
<comment type="catalytic activity">
    <reaction evidence="1">
        <text>Hydrolyzes the link between N-acetylmuramoyl residues and L-amino acid residues in certain cell-wall glycopeptides.</text>
        <dbReference type="EC" id="3.5.1.28"/>
    </reaction>
</comment>
<reference evidence="6 7" key="1">
    <citation type="submission" date="2024-04" db="EMBL/GenBank/DDBJ databases">
        <title>Luteolibacter sp. isolated from soil.</title>
        <authorList>
            <person name="An J."/>
        </authorList>
    </citation>
    <scope>NUCLEOTIDE SEQUENCE [LARGE SCALE GENOMIC DNA]</scope>
    <source>
        <strain evidence="6 7">Y139</strain>
    </source>
</reference>
<evidence type="ECO:0000256" key="2">
    <source>
        <dbReference type="ARBA" id="ARBA00011901"/>
    </source>
</evidence>
<name>A0ABU9B0E7_9BACT</name>
<comment type="caution">
    <text evidence="6">The sequence shown here is derived from an EMBL/GenBank/DDBJ whole genome shotgun (WGS) entry which is preliminary data.</text>
</comment>
<organism evidence="6 7">
    <name type="scientific">Luteolibacter soli</name>
    <dbReference type="NCBI Taxonomy" id="3135280"/>
    <lineage>
        <taxon>Bacteria</taxon>
        <taxon>Pseudomonadati</taxon>
        <taxon>Verrucomicrobiota</taxon>
        <taxon>Verrucomicrobiia</taxon>
        <taxon>Verrucomicrobiales</taxon>
        <taxon>Verrucomicrobiaceae</taxon>
        <taxon>Luteolibacter</taxon>
    </lineage>
</organism>
<dbReference type="Proteomes" id="UP001371305">
    <property type="component" value="Unassembled WGS sequence"/>
</dbReference>
<feature type="chain" id="PRO_5045845532" description="N-acetylmuramoyl-L-alanine amidase" evidence="4">
    <location>
        <begin position="25"/>
        <end position="202"/>
    </location>
</feature>
<dbReference type="PANTHER" id="PTHR30404">
    <property type="entry name" value="N-ACETYLMURAMOYL-L-ALANINE AMIDASE"/>
    <property type="match status" value="1"/>
</dbReference>
<dbReference type="Gene3D" id="3.40.630.40">
    <property type="entry name" value="Zn-dependent exopeptidases"/>
    <property type="match status" value="1"/>
</dbReference>
<proteinExistence type="predicted"/>
<keyword evidence="3 6" id="KW-0378">Hydrolase</keyword>
<sequence>MRKLFRSLLLPVLALCLASLPAQARAFRTVVIDPGHGGHDKGGQWGMVYEKHLALDTATRLENELKKRGFRTVMTRRSDYFISLPERVRIASRYSDAIFVAIHYNYTWKQDVSGLETYFCSPQSQPLASYVHSGIMGKVRALNRGVKFARFYVIRNTTCPSILVECGFVSNDGERSRMKSAWYRQSLAEGIAEGIVRFRKAG</sequence>
<dbReference type="EC" id="3.5.1.28" evidence="2"/>
<dbReference type="CDD" id="cd02696">
    <property type="entry name" value="MurNAc-LAA"/>
    <property type="match status" value="1"/>
</dbReference>
<keyword evidence="7" id="KW-1185">Reference proteome</keyword>
<dbReference type="InterPro" id="IPR050695">
    <property type="entry name" value="N-acetylmuramoyl_amidase_3"/>
</dbReference>
<evidence type="ECO:0000256" key="4">
    <source>
        <dbReference type="SAM" id="SignalP"/>
    </source>
</evidence>
<gene>
    <name evidence="6" type="ORF">WKV53_23370</name>
</gene>
<dbReference type="PANTHER" id="PTHR30404:SF0">
    <property type="entry name" value="N-ACETYLMURAMOYL-L-ALANINE AMIDASE AMIC"/>
    <property type="match status" value="1"/>
</dbReference>
<dbReference type="Pfam" id="PF01520">
    <property type="entry name" value="Amidase_3"/>
    <property type="match status" value="1"/>
</dbReference>
<dbReference type="SMART" id="SM00646">
    <property type="entry name" value="Ami_3"/>
    <property type="match status" value="1"/>
</dbReference>
<feature type="domain" description="MurNAc-LAA" evidence="5">
    <location>
        <begin position="88"/>
        <end position="196"/>
    </location>
</feature>
<dbReference type="InterPro" id="IPR002508">
    <property type="entry name" value="MurNAc-LAA_cat"/>
</dbReference>
<dbReference type="SUPFAM" id="SSF53187">
    <property type="entry name" value="Zn-dependent exopeptidases"/>
    <property type="match status" value="1"/>
</dbReference>
<feature type="signal peptide" evidence="4">
    <location>
        <begin position="1"/>
        <end position="24"/>
    </location>
</feature>
<evidence type="ECO:0000256" key="3">
    <source>
        <dbReference type="ARBA" id="ARBA00022801"/>
    </source>
</evidence>
<evidence type="ECO:0000259" key="5">
    <source>
        <dbReference type="SMART" id="SM00646"/>
    </source>
</evidence>
<protein>
    <recommendedName>
        <fullName evidence="2">N-acetylmuramoyl-L-alanine amidase</fullName>
        <ecNumber evidence="2">3.5.1.28</ecNumber>
    </recommendedName>
</protein>
<evidence type="ECO:0000313" key="7">
    <source>
        <dbReference type="Proteomes" id="UP001371305"/>
    </source>
</evidence>
<dbReference type="GO" id="GO:0008745">
    <property type="term" value="F:N-acetylmuramoyl-L-alanine amidase activity"/>
    <property type="evidence" value="ECO:0007669"/>
    <property type="project" value="UniProtKB-EC"/>
</dbReference>
<dbReference type="EMBL" id="JBBUKT010000011">
    <property type="protein sequence ID" value="MEK7953474.1"/>
    <property type="molecule type" value="Genomic_DNA"/>
</dbReference>
<dbReference type="RefSeq" id="WP_341407238.1">
    <property type="nucleotide sequence ID" value="NZ_JBBUKT010000011.1"/>
</dbReference>